<comment type="similarity">
    <text evidence="1 2">Belongs to the short-chain dehydrogenases/reductases (SDR) family.</text>
</comment>
<dbReference type="AlphaFoldDB" id="A0AAW9RM07"/>
<dbReference type="Pfam" id="PF00106">
    <property type="entry name" value="adh_short"/>
    <property type="match status" value="1"/>
</dbReference>
<dbReference type="InterPro" id="IPR002347">
    <property type="entry name" value="SDR_fam"/>
</dbReference>
<dbReference type="PANTHER" id="PTHR42760">
    <property type="entry name" value="SHORT-CHAIN DEHYDROGENASES/REDUCTASES FAMILY MEMBER"/>
    <property type="match status" value="1"/>
</dbReference>
<dbReference type="InterPro" id="IPR036291">
    <property type="entry name" value="NAD(P)-bd_dom_sf"/>
</dbReference>
<gene>
    <name evidence="3" type="ORF">V3328_02965</name>
</gene>
<dbReference type="InterPro" id="IPR020904">
    <property type="entry name" value="Sc_DH/Rdtase_CS"/>
</dbReference>
<sequence>MMKGKLAGRVAIVTGAGRGIGRAVAQTFATEGAAVVAGARSSSDLEALVEEITGRGARAIAVAGDIGDPATSERLVRAAVETFGGCDVLANLAAIGGPVGNVEELDPDDWNQTFRINVTGTFLACRAVLPEMKRRGGGRIVNVASGLAERVQPGQSAYSATKAAVVQFSRVLAEEARDAGINVNAVHPGIVRTKMVADLLSLPPEGVNESMVKRLRALDADGLIIETETSASFFVWLVSECTDTGKFLKIDEFLR</sequence>
<name>A0AAW9RM07_9HYPH</name>
<dbReference type="PROSITE" id="PS00061">
    <property type="entry name" value="ADH_SHORT"/>
    <property type="match status" value="1"/>
</dbReference>
<dbReference type="SUPFAM" id="SSF51735">
    <property type="entry name" value="NAD(P)-binding Rossmann-fold domains"/>
    <property type="match status" value="1"/>
</dbReference>
<dbReference type="GO" id="GO:0016616">
    <property type="term" value="F:oxidoreductase activity, acting on the CH-OH group of donors, NAD or NADP as acceptor"/>
    <property type="evidence" value="ECO:0007669"/>
    <property type="project" value="TreeGrafter"/>
</dbReference>
<proteinExistence type="inferred from homology"/>
<keyword evidence="4" id="KW-1185">Reference proteome</keyword>
<reference evidence="3 4" key="1">
    <citation type="submission" date="2024-02" db="EMBL/GenBank/DDBJ databases">
        <title>Genome analysis and characterization of Microbaculum marinisediminis sp. nov., isolated from marine sediment.</title>
        <authorList>
            <person name="Du Z.-J."/>
            <person name="Ye Y.-Q."/>
            <person name="Zhang Z.-R."/>
            <person name="Yuan S.-M."/>
            <person name="Zhang X.-Y."/>
        </authorList>
    </citation>
    <scope>NUCLEOTIDE SEQUENCE [LARGE SCALE GENOMIC DNA]</scope>
    <source>
        <strain evidence="3 4">SDUM1044001</strain>
    </source>
</reference>
<dbReference type="Proteomes" id="UP001378188">
    <property type="component" value="Unassembled WGS sequence"/>
</dbReference>
<organism evidence="3 4">
    <name type="scientific">Microbaculum marinum</name>
    <dbReference type="NCBI Taxonomy" id="1764581"/>
    <lineage>
        <taxon>Bacteria</taxon>
        <taxon>Pseudomonadati</taxon>
        <taxon>Pseudomonadota</taxon>
        <taxon>Alphaproteobacteria</taxon>
        <taxon>Hyphomicrobiales</taxon>
        <taxon>Tepidamorphaceae</taxon>
        <taxon>Microbaculum</taxon>
    </lineage>
</organism>
<protein>
    <submittedName>
        <fullName evidence="3">SDR family oxidoreductase</fullName>
        <ecNumber evidence="3">1.-.-.-</ecNumber>
    </submittedName>
</protein>
<dbReference type="PRINTS" id="PR00080">
    <property type="entry name" value="SDRFAMILY"/>
</dbReference>
<dbReference type="EC" id="1.-.-.-" evidence="3"/>
<evidence type="ECO:0000256" key="2">
    <source>
        <dbReference type="RuleBase" id="RU000363"/>
    </source>
</evidence>
<comment type="caution">
    <text evidence="3">The sequence shown here is derived from an EMBL/GenBank/DDBJ whole genome shotgun (WGS) entry which is preliminary data.</text>
</comment>
<accession>A0AAW9RM07</accession>
<evidence type="ECO:0000313" key="3">
    <source>
        <dbReference type="EMBL" id="MEJ8570414.1"/>
    </source>
</evidence>
<dbReference type="Gene3D" id="3.40.50.720">
    <property type="entry name" value="NAD(P)-binding Rossmann-like Domain"/>
    <property type="match status" value="1"/>
</dbReference>
<dbReference type="GO" id="GO:0030497">
    <property type="term" value="P:fatty acid elongation"/>
    <property type="evidence" value="ECO:0007669"/>
    <property type="project" value="TreeGrafter"/>
</dbReference>
<evidence type="ECO:0000256" key="1">
    <source>
        <dbReference type="ARBA" id="ARBA00006484"/>
    </source>
</evidence>
<dbReference type="RefSeq" id="WP_340328143.1">
    <property type="nucleotide sequence ID" value="NZ_JAZHOF010000001.1"/>
</dbReference>
<dbReference type="CDD" id="cd05233">
    <property type="entry name" value="SDR_c"/>
    <property type="match status" value="1"/>
</dbReference>
<dbReference type="FunFam" id="3.40.50.720:FF:000084">
    <property type="entry name" value="Short-chain dehydrogenase reductase"/>
    <property type="match status" value="1"/>
</dbReference>
<evidence type="ECO:0000313" key="4">
    <source>
        <dbReference type="Proteomes" id="UP001378188"/>
    </source>
</evidence>
<dbReference type="EMBL" id="JAZHOF010000001">
    <property type="protein sequence ID" value="MEJ8570414.1"/>
    <property type="molecule type" value="Genomic_DNA"/>
</dbReference>
<keyword evidence="3" id="KW-0560">Oxidoreductase</keyword>
<dbReference type="PRINTS" id="PR00081">
    <property type="entry name" value="GDHRDH"/>
</dbReference>
<dbReference type="PANTHER" id="PTHR42760:SF40">
    <property type="entry name" value="3-OXOACYL-[ACYL-CARRIER-PROTEIN] REDUCTASE, CHLOROPLASTIC"/>
    <property type="match status" value="1"/>
</dbReference>